<protein>
    <submittedName>
        <fullName evidence="3">Uncharacterized protein</fullName>
    </submittedName>
</protein>
<dbReference type="Proteomes" id="UP000887578">
    <property type="component" value="Unplaced"/>
</dbReference>
<dbReference type="WBParaSite" id="PDA_v2.g22403.t1">
    <property type="protein sequence ID" value="PDA_v2.g22403.t1"/>
    <property type="gene ID" value="PDA_v2.g22403"/>
</dbReference>
<evidence type="ECO:0000313" key="3">
    <source>
        <dbReference type="WBParaSite" id="PDA_v2.g22403.t1"/>
    </source>
</evidence>
<feature type="compositionally biased region" description="Polar residues" evidence="1">
    <location>
        <begin position="20"/>
        <end position="30"/>
    </location>
</feature>
<dbReference type="AlphaFoldDB" id="A0A914Q5G6"/>
<keyword evidence="2" id="KW-1185">Reference proteome</keyword>
<evidence type="ECO:0000313" key="2">
    <source>
        <dbReference type="Proteomes" id="UP000887578"/>
    </source>
</evidence>
<feature type="region of interest" description="Disordered" evidence="1">
    <location>
        <begin position="15"/>
        <end position="36"/>
    </location>
</feature>
<proteinExistence type="predicted"/>
<organism evidence="2 3">
    <name type="scientific">Panagrolaimus davidi</name>
    <dbReference type="NCBI Taxonomy" id="227884"/>
    <lineage>
        <taxon>Eukaryota</taxon>
        <taxon>Metazoa</taxon>
        <taxon>Ecdysozoa</taxon>
        <taxon>Nematoda</taxon>
        <taxon>Chromadorea</taxon>
        <taxon>Rhabditida</taxon>
        <taxon>Tylenchina</taxon>
        <taxon>Panagrolaimomorpha</taxon>
        <taxon>Panagrolaimoidea</taxon>
        <taxon>Panagrolaimidae</taxon>
        <taxon>Panagrolaimus</taxon>
    </lineage>
</organism>
<reference evidence="3" key="1">
    <citation type="submission" date="2022-11" db="UniProtKB">
        <authorList>
            <consortium name="WormBaseParasite"/>
        </authorList>
    </citation>
    <scope>IDENTIFICATION</scope>
</reference>
<accession>A0A914Q5G6</accession>
<evidence type="ECO:0000256" key="1">
    <source>
        <dbReference type="SAM" id="MobiDB-lite"/>
    </source>
</evidence>
<name>A0A914Q5G6_9BILA</name>
<sequence length="403" mass="47223">MLEFEELPSLIQQPKVLQAPSRNATPKQMESTVKSTDVDKKKVEFCDDEFHEERECDGDINDEEKKEIAKRKNICLSCFAKSAYPEKQCKNVETCGGWWSLEHHEILCPKRAKGIRVFFPTIDEILWSRFAKFLDFDEQVVLKLSSPNGHKYVNLNNVRYIRSFEAYTYRKLLNDDPKNVYVVTNFLVLRGSNDVDLFKSMITKLIIFCKARFIELQVITISAQDLSHILTTYTREIKVEKLNSDITFAEIIKLSPNIESFIMCDTSLKVDEKSWVEDLLRYKKGNNFQKLFIRILYVVEFDVESLKKFVTTKSINRVNIKIRYESKKLRETLNKFIEKNSELLIEGYHPVDEPDIILGFDRFDDFRTFTIKKSDKIDSTAAKNSKVMPTRTAKKRCIRYADE</sequence>